<dbReference type="RefSeq" id="WP_277860555.1">
    <property type="nucleotide sequence ID" value="NZ_JARRAG010000002.1"/>
</dbReference>
<sequence length="122" mass="13287">MSTEALGPIVELTARTLRERLDAGEPITLLDVRETHERAFAAIAAPASAGDLFIPMRTVPARLDAIREALDRGPVVAYCHHGVRSMMVARWLADRGLAGVLNLEGGIDAWSINVDPDVRRYA</sequence>
<comment type="caution">
    <text evidence="2">The sequence shown here is derived from an EMBL/GenBank/DDBJ whole genome shotgun (WGS) entry which is preliminary data.</text>
</comment>
<dbReference type="PANTHER" id="PTHR43031">
    <property type="entry name" value="FAD-DEPENDENT OXIDOREDUCTASE"/>
    <property type="match status" value="1"/>
</dbReference>
<dbReference type="Pfam" id="PF00581">
    <property type="entry name" value="Rhodanese"/>
    <property type="match status" value="1"/>
</dbReference>
<dbReference type="PROSITE" id="PS50206">
    <property type="entry name" value="RHODANESE_3"/>
    <property type="match status" value="1"/>
</dbReference>
<dbReference type="InterPro" id="IPR036873">
    <property type="entry name" value="Rhodanese-like_dom_sf"/>
</dbReference>
<evidence type="ECO:0000313" key="2">
    <source>
        <dbReference type="EMBL" id="MDG3004194.1"/>
    </source>
</evidence>
<feature type="domain" description="Rhodanese" evidence="1">
    <location>
        <begin position="23"/>
        <end position="119"/>
    </location>
</feature>
<dbReference type="Proteomes" id="UP001216907">
    <property type="component" value="Unassembled WGS sequence"/>
</dbReference>
<dbReference type="SMART" id="SM00450">
    <property type="entry name" value="RHOD"/>
    <property type="match status" value="1"/>
</dbReference>
<keyword evidence="3" id="KW-1185">Reference proteome</keyword>
<evidence type="ECO:0000259" key="1">
    <source>
        <dbReference type="PROSITE" id="PS50206"/>
    </source>
</evidence>
<proteinExistence type="predicted"/>
<reference evidence="2 3" key="1">
    <citation type="submission" date="2023-03" db="EMBL/GenBank/DDBJ databases">
        <title>Paludisphaera mucosa sp. nov. a novel planctomycete from northern fen.</title>
        <authorList>
            <person name="Ivanova A."/>
        </authorList>
    </citation>
    <scope>NUCLEOTIDE SEQUENCE [LARGE SCALE GENOMIC DNA]</scope>
    <source>
        <strain evidence="2 3">Pla2</strain>
    </source>
</reference>
<gene>
    <name evidence="2" type="ORF">PZE19_10440</name>
</gene>
<evidence type="ECO:0000313" key="3">
    <source>
        <dbReference type="Proteomes" id="UP001216907"/>
    </source>
</evidence>
<dbReference type="InterPro" id="IPR001763">
    <property type="entry name" value="Rhodanese-like_dom"/>
</dbReference>
<accession>A0ABT6F9C7</accession>
<organism evidence="2 3">
    <name type="scientific">Paludisphaera mucosa</name>
    <dbReference type="NCBI Taxonomy" id="3030827"/>
    <lineage>
        <taxon>Bacteria</taxon>
        <taxon>Pseudomonadati</taxon>
        <taxon>Planctomycetota</taxon>
        <taxon>Planctomycetia</taxon>
        <taxon>Isosphaerales</taxon>
        <taxon>Isosphaeraceae</taxon>
        <taxon>Paludisphaera</taxon>
    </lineage>
</organism>
<name>A0ABT6F9C7_9BACT</name>
<dbReference type="EMBL" id="JARRAG010000002">
    <property type="protein sequence ID" value="MDG3004194.1"/>
    <property type="molecule type" value="Genomic_DNA"/>
</dbReference>
<dbReference type="Gene3D" id="3.40.250.10">
    <property type="entry name" value="Rhodanese-like domain"/>
    <property type="match status" value="1"/>
</dbReference>
<dbReference type="PANTHER" id="PTHR43031:SF17">
    <property type="entry name" value="SULFURTRANSFERASE YTWF-RELATED"/>
    <property type="match status" value="1"/>
</dbReference>
<dbReference type="SUPFAM" id="SSF52821">
    <property type="entry name" value="Rhodanese/Cell cycle control phosphatase"/>
    <property type="match status" value="1"/>
</dbReference>
<protein>
    <submittedName>
        <fullName evidence="2">Rhodanese-like domain-containing protein</fullName>
    </submittedName>
</protein>
<dbReference type="InterPro" id="IPR050229">
    <property type="entry name" value="GlpE_sulfurtransferase"/>
</dbReference>